<feature type="domain" description="D-isomer specific 2-hydroxyacid dehydrogenase NAD-binding" evidence="6">
    <location>
        <begin position="116"/>
        <end position="291"/>
    </location>
</feature>
<dbReference type="Gene3D" id="3.40.50.720">
    <property type="entry name" value="NAD(P)-binding Rossmann-like Domain"/>
    <property type="match status" value="2"/>
</dbReference>
<comment type="similarity">
    <text evidence="1 4">Belongs to the D-isomer specific 2-hydroxyacid dehydrogenase family.</text>
</comment>
<dbReference type="InterPro" id="IPR050857">
    <property type="entry name" value="D-2-hydroxyacid_DH"/>
</dbReference>
<protein>
    <recommendedName>
        <fullName evidence="9">D-isomer specific 2-hydroxyacid dehydrogenase</fullName>
    </recommendedName>
</protein>
<dbReference type="InterPro" id="IPR036291">
    <property type="entry name" value="NAD(P)-bd_dom_sf"/>
</dbReference>
<dbReference type="GeneID" id="66070114"/>
<dbReference type="Pfam" id="PF02826">
    <property type="entry name" value="2-Hacid_dh_C"/>
    <property type="match status" value="1"/>
</dbReference>
<dbReference type="CDD" id="cd12169">
    <property type="entry name" value="PGDH_like_1"/>
    <property type="match status" value="1"/>
</dbReference>
<accession>A0A9P7V2Q8</accession>
<proteinExistence type="inferred from homology"/>
<dbReference type="GO" id="GO:0016616">
    <property type="term" value="F:oxidoreductase activity, acting on the CH-OH group of donors, NAD or NADP as acceptor"/>
    <property type="evidence" value="ECO:0007669"/>
    <property type="project" value="InterPro"/>
</dbReference>
<comment type="caution">
    <text evidence="7">The sequence shown here is derived from an EMBL/GenBank/DDBJ whole genome shotgun (WGS) entry which is preliminary data.</text>
</comment>
<dbReference type="PANTHER" id="PTHR42789:SF1">
    <property type="entry name" value="D-ISOMER SPECIFIC 2-HYDROXYACID DEHYDROGENASE FAMILY PROTEIN (AFU_ORTHOLOGUE AFUA_6G10090)"/>
    <property type="match status" value="1"/>
</dbReference>
<dbReference type="SUPFAM" id="SSF52283">
    <property type="entry name" value="Formate/glycerate dehydrogenase catalytic domain-like"/>
    <property type="match status" value="1"/>
</dbReference>
<dbReference type="Proteomes" id="UP001049176">
    <property type="component" value="Chromosome 1"/>
</dbReference>
<keyword evidence="3" id="KW-0520">NAD</keyword>
<evidence type="ECO:0000259" key="5">
    <source>
        <dbReference type="Pfam" id="PF00389"/>
    </source>
</evidence>
<keyword evidence="8" id="KW-1185">Reference proteome</keyword>
<dbReference type="FunFam" id="3.40.50.720:FF:000203">
    <property type="entry name" value="D-3-phosphoglycerate dehydrogenase (SerA)"/>
    <property type="match status" value="1"/>
</dbReference>
<dbReference type="PROSITE" id="PS00671">
    <property type="entry name" value="D_2_HYDROXYACID_DH_3"/>
    <property type="match status" value="1"/>
</dbReference>
<dbReference type="InterPro" id="IPR006139">
    <property type="entry name" value="D-isomer_2_OHA_DH_cat_dom"/>
</dbReference>
<evidence type="ECO:0000259" key="6">
    <source>
        <dbReference type="Pfam" id="PF02826"/>
    </source>
</evidence>
<name>A0A9P7V2Q8_9AGAR</name>
<dbReference type="GO" id="GO:0051287">
    <property type="term" value="F:NAD binding"/>
    <property type="evidence" value="ECO:0007669"/>
    <property type="project" value="InterPro"/>
</dbReference>
<evidence type="ECO:0000313" key="8">
    <source>
        <dbReference type="Proteomes" id="UP001049176"/>
    </source>
</evidence>
<dbReference type="PANTHER" id="PTHR42789">
    <property type="entry name" value="D-ISOMER SPECIFIC 2-HYDROXYACID DEHYDROGENASE FAMILY PROTEIN (AFU_ORTHOLOGUE AFUA_6G10090)"/>
    <property type="match status" value="1"/>
</dbReference>
<dbReference type="EMBL" id="CM032181">
    <property type="protein sequence ID" value="KAG7099167.1"/>
    <property type="molecule type" value="Genomic_DNA"/>
</dbReference>
<sequence length="321" mass="35548">MSTMHRVAILDDYQGVALTCADWSSIIDRLEVDVFHDTLHDEDSLVERLKSYEIVCAMRERTKFTSSLLDRLPNLRFIATTGSINRGIDVHHAKTKGMPVSGTSQGGNSTVEHIWALIMAVSRQIVKEHNNIRDNNSQWQTLVPLGLRGKTLGLIGVGRLGKDISKIAKVFGMTTLGWSPNLTPDRAAEAGVTFCETKEQLLKASDIVSLHLVLSETTKGLINVDDLELMKKTAFFINTSRGPLVDEDGLIEALKNGEIAGAGLDVFDQEPLPLNHPLRTLDNVTLSPHNAYVNDTNYETFWKETVENIGSYLDGNPQRLL</sequence>
<evidence type="ECO:0000256" key="1">
    <source>
        <dbReference type="ARBA" id="ARBA00005854"/>
    </source>
</evidence>
<dbReference type="SUPFAM" id="SSF51735">
    <property type="entry name" value="NAD(P)-binding Rossmann-fold domains"/>
    <property type="match status" value="1"/>
</dbReference>
<organism evidence="7 8">
    <name type="scientific">Marasmius oreades</name>
    <name type="common">fairy-ring Marasmius</name>
    <dbReference type="NCBI Taxonomy" id="181124"/>
    <lineage>
        <taxon>Eukaryota</taxon>
        <taxon>Fungi</taxon>
        <taxon>Dikarya</taxon>
        <taxon>Basidiomycota</taxon>
        <taxon>Agaricomycotina</taxon>
        <taxon>Agaricomycetes</taxon>
        <taxon>Agaricomycetidae</taxon>
        <taxon>Agaricales</taxon>
        <taxon>Marasmiineae</taxon>
        <taxon>Marasmiaceae</taxon>
        <taxon>Marasmius</taxon>
    </lineage>
</organism>
<reference evidence="7" key="1">
    <citation type="journal article" date="2021" name="Genome Biol. Evol.">
        <title>The assembled and annotated genome of the fairy-ring fungus Marasmius oreades.</title>
        <authorList>
            <person name="Hiltunen M."/>
            <person name="Ament-Velasquez S.L."/>
            <person name="Johannesson H."/>
        </authorList>
    </citation>
    <scope>NUCLEOTIDE SEQUENCE</scope>
    <source>
        <strain evidence="7">03SP1</strain>
    </source>
</reference>
<dbReference type="RefSeq" id="XP_043015637.1">
    <property type="nucleotide sequence ID" value="XM_043146932.1"/>
</dbReference>
<evidence type="ECO:0000313" key="7">
    <source>
        <dbReference type="EMBL" id="KAG7099167.1"/>
    </source>
</evidence>
<dbReference type="InterPro" id="IPR029753">
    <property type="entry name" value="D-isomer_DH_CS"/>
</dbReference>
<feature type="domain" description="D-isomer specific 2-hydroxyacid dehydrogenase catalytic" evidence="5">
    <location>
        <begin position="23"/>
        <end position="317"/>
    </location>
</feature>
<dbReference type="Pfam" id="PF00389">
    <property type="entry name" value="2-Hacid_dh"/>
    <property type="match status" value="1"/>
</dbReference>
<gene>
    <name evidence="7" type="ORF">E1B28_001038</name>
</gene>
<dbReference type="KEGG" id="more:E1B28_001038"/>
<evidence type="ECO:0008006" key="9">
    <source>
        <dbReference type="Google" id="ProtNLM"/>
    </source>
</evidence>
<evidence type="ECO:0000256" key="3">
    <source>
        <dbReference type="ARBA" id="ARBA00023027"/>
    </source>
</evidence>
<dbReference type="OrthoDB" id="298012at2759"/>
<evidence type="ECO:0000256" key="2">
    <source>
        <dbReference type="ARBA" id="ARBA00023002"/>
    </source>
</evidence>
<keyword evidence="2 4" id="KW-0560">Oxidoreductase</keyword>
<dbReference type="InterPro" id="IPR006140">
    <property type="entry name" value="D-isomer_DH_NAD-bd"/>
</dbReference>
<dbReference type="AlphaFoldDB" id="A0A9P7V2Q8"/>
<evidence type="ECO:0000256" key="4">
    <source>
        <dbReference type="RuleBase" id="RU003719"/>
    </source>
</evidence>